<organism evidence="3 4">
    <name type="scientific">Vitreoscilla massiliensis</name>
    <dbReference type="NCBI Taxonomy" id="1689272"/>
    <lineage>
        <taxon>Bacteria</taxon>
        <taxon>Pseudomonadati</taxon>
        <taxon>Pseudomonadota</taxon>
        <taxon>Betaproteobacteria</taxon>
        <taxon>Neisseriales</taxon>
        <taxon>Neisseriaceae</taxon>
        <taxon>Vitreoscilla</taxon>
    </lineage>
</organism>
<reference evidence="3 4" key="1">
    <citation type="journal article" date="2022" name="Res Sq">
        <title>Evolution of multicellular longitudinally dividing oral cavity symbionts (Neisseriaceae).</title>
        <authorList>
            <person name="Nyongesa S."/>
            <person name="Weber P."/>
            <person name="Bernet E."/>
            <person name="Pullido F."/>
            <person name="Nieckarz M."/>
            <person name="Delaby M."/>
            <person name="Nieves C."/>
            <person name="Viehboeck T."/>
            <person name="Krause N."/>
            <person name="Rivera-Millot A."/>
            <person name="Nakamura A."/>
            <person name="Vischer N."/>
            <person name="VanNieuwenhze M."/>
            <person name="Brun Y."/>
            <person name="Cava F."/>
            <person name="Bulgheresi S."/>
            <person name="Veyrier F."/>
        </authorList>
    </citation>
    <scope>NUCLEOTIDE SEQUENCE [LARGE SCALE GENOMIC DNA]</scope>
    <source>
        <strain evidence="3 4">SN4</strain>
    </source>
</reference>
<accession>A0ABY4DY94</accession>
<evidence type="ECO:0000313" key="4">
    <source>
        <dbReference type="Proteomes" id="UP000832011"/>
    </source>
</evidence>
<dbReference type="InterPro" id="IPR029063">
    <property type="entry name" value="SAM-dependent_MTases_sf"/>
</dbReference>
<dbReference type="PANTHER" id="PTHR12049:SF7">
    <property type="entry name" value="PROTEIN ARGININE METHYLTRANSFERASE NDUFAF7, MITOCHONDRIAL"/>
    <property type="match status" value="1"/>
</dbReference>
<keyword evidence="1 3" id="KW-0489">Methyltransferase</keyword>
<dbReference type="GO" id="GO:0032259">
    <property type="term" value="P:methylation"/>
    <property type="evidence" value="ECO:0007669"/>
    <property type="project" value="UniProtKB-KW"/>
</dbReference>
<sequence length="384" mass="42705">MNKNLPLPDAAAEQSSLALQQLIANEIQCHRNWISFHDYMQLALFAPNLGYYTGGSHKIGSAGDFVTAPSLTPLFGLTLARQIEPLLKQTAGNVYEFGAGTGELAVSLLAGLNPDVLQHYYIMDVSPELKQRQLALIQAKQPQFADKVVFLDSLPSEFDGVIIGNEVLDAMASEVVRWTEQGVMQMGVSIVDDVFAWQERPVNDERILAEALRINPDKRPFTSELHLNQAAFIATLAQKLTRGAIIMIDYGFDEGQYYHPQRSMGTLIGHYRHHVVDDPFFWPGLMDLTCHVNFTAMAQAAVDSDLDLIGYTSQAHFLFNLGITEVLLAEHPDINSKEYLQAASAMQKLVAPHEMGELFKVIAMGRNVDVDWQGFVSGDWCHKL</sequence>
<dbReference type="InterPro" id="IPR038375">
    <property type="entry name" value="NDUFAF7_sf"/>
</dbReference>
<dbReference type="EC" id="2.1.1.-" evidence="3"/>
<dbReference type="Proteomes" id="UP000832011">
    <property type="component" value="Chromosome"/>
</dbReference>
<dbReference type="InterPro" id="IPR003788">
    <property type="entry name" value="NDUFAF7"/>
</dbReference>
<dbReference type="PANTHER" id="PTHR12049">
    <property type="entry name" value="PROTEIN ARGININE METHYLTRANSFERASE NDUFAF7, MITOCHONDRIAL"/>
    <property type="match status" value="1"/>
</dbReference>
<protein>
    <submittedName>
        <fullName evidence="3">SAM-dependent methyltransferase</fullName>
        <ecNumber evidence="3">2.1.1.-</ecNumber>
    </submittedName>
</protein>
<keyword evidence="2 3" id="KW-0808">Transferase</keyword>
<keyword evidence="4" id="KW-1185">Reference proteome</keyword>
<evidence type="ECO:0000256" key="2">
    <source>
        <dbReference type="ARBA" id="ARBA00022679"/>
    </source>
</evidence>
<dbReference type="Pfam" id="PF02636">
    <property type="entry name" value="Methyltransf_28"/>
    <property type="match status" value="1"/>
</dbReference>
<dbReference type="SUPFAM" id="SSF53335">
    <property type="entry name" value="S-adenosyl-L-methionine-dependent methyltransferases"/>
    <property type="match status" value="1"/>
</dbReference>
<dbReference type="RefSeq" id="WP_058356465.1">
    <property type="nucleotide sequence ID" value="NZ_CABKVG010000009.1"/>
</dbReference>
<dbReference type="EMBL" id="CP091511">
    <property type="protein sequence ID" value="UOO88100.1"/>
    <property type="molecule type" value="Genomic_DNA"/>
</dbReference>
<dbReference type="Gene3D" id="3.40.50.12710">
    <property type="match status" value="1"/>
</dbReference>
<evidence type="ECO:0000256" key="1">
    <source>
        <dbReference type="ARBA" id="ARBA00022603"/>
    </source>
</evidence>
<proteinExistence type="predicted"/>
<name>A0ABY4DY94_9NEIS</name>
<dbReference type="GO" id="GO:0008168">
    <property type="term" value="F:methyltransferase activity"/>
    <property type="evidence" value="ECO:0007669"/>
    <property type="project" value="UniProtKB-KW"/>
</dbReference>
<evidence type="ECO:0000313" key="3">
    <source>
        <dbReference type="EMBL" id="UOO88100.1"/>
    </source>
</evidence>
<gene>
    <name evidence="3" type="ORF">LVJ82_11435</name>
</gene>